<feature type="domain" description="RecC C-terminal" evidence="11">
    <location>
        <begin position="826"/>
        <end position="1061"/>
    </location>
</feature>
<dbReference type="HAMAP" id="MF_01486">
    <property type="entry name" value="RecC"/>
    <property type="match status" value="1"/>
</dbReference>
<keyword evidence="3 10" id="KW-0227">DNA damage</keyword>
<dbReference type="SUPFAM" id="SSF52540">
    <property type="entry name" value="P-loop containing nucleoside triphosphate hydrolases"/>
    <property type="match status" value="2"/>
</dbReference>
<comment type="similarity">
    <text evidence="10">Belongs to the RecC family.</text>
</comment>
<dbReference type="Gene3D" id="3.40.50.10930">
    <property type="match status" value="1"/>
</dbReference>
<dbReference type="GO" id="GO:0003678">
    <property type="term" value="F:DNA helicase activity"/>
    <property type="evidence" value="ECO:0007669"/>
    <property type="project" value="UniProtKB-UniRule"/>
</dbReference>
<dbReference type="InterPro" id="IPR006697">
    <property type="entry name" value="RecC"/>
</dbReference>
<keyword evidence="4 10" id="KW-0378">Hydrolase</keyword>
<comment type="function">
    <text evidence="10">A helicase/nuclease that prepares dsDNA breaks (DSB) for recombinational DNA repair. Binds to DSBs and unwinds DNA via a highly rapid and processive ATP-dependent bidirectional helicase activity. Unwinds dsDNA until it encounters a Chi (crossover hotspot instigator) sequence from the 3' direction. Cuts ssDNA a few nucleotides 3' to the Chi site. The properties and activities of the enzyme are changed at Chi. The Chi-altered holoenzyme produces a long 3'-ssDNA overhang and facilitates RecA-binding to the ssDNA for homologous DNA recombination and repair. Holoenzyme degrades any linearized DNA that is unable to undergo homologous recombination. In the holoenzyme this subunit recognizes the wild-type Chi sequence, and when added to isolated RecB increases its ATP-dependent helicase processivity.</text>
</comment>
<name>A0A917BVD6_9MICO</name>
<keyword evidence="8 10" id="KW-0238">DNA-binding</keyword>
<comment type="caution">
    <text evidence="12">The sequence shown here is derived from an EMBL/GenBank/DDBJ whole genome shotgun (WGS) entry which is preliminary data.</text>
</comment>
<accession>A0A917BVD6</accession>
<dbReference type="PANTHER" id="PTHR30591">
    <property type="entry name" value="RECBCD ENZYME SUBUNIT RECC"/>
    <property type="match status" value="1"/>
</dbReference>
<dbReference type="Pfam" id="PF17946">
    <property type="entry name" value="RecC_C"/>
    <property type="match status" value="1"/>
</dbReference>
<dbReference type="Proteomes" id="UP000605670">
    <property type="component" value="Unassembled WGS sequence"/>
</dbReference>
<protein>
    <recommendedName>
        <fullName evidence="10">RecBCD enzyme subunit RecC</fullName>
    </recommendedName>
    <alternativeName>
        <fullName evidence="10">Exonuclease V subunit RecC</fullName>
        <shortName evidence="10">ExoV subunit RecC</shortName>
    </alternativeName>
    <alternativeName>
        <fullName evidence="10">Helicase/nuclease RecBCD subunit RecC</fullName>
    </alternativeName>
</protein>
<keyword evidence="2 10" id="KW-0547">Nucleotide-binding</keyword>
<keyword evidence="1 10" id="KW-0540">Nuclease</keyword>
<evidence type="ECO:0000256" key="3">
    <source>
        <dbReference type="ARBA" id="ARBA00022763"/>
    </source>
</evidence>
<dbReference type="InterPro" id="IPR027417">
    <property type="entry name" value="P-loop_NTPase"/>
</dbReference>
<keyword evidence="5 10" id="KW-0347">Helicase</keyword>
<proteinExistence type="inferred from homology"/>
<dbReference type="PANTHER" id="PTHR30591:SF1">
    <property type="entry name" value="RECBCD ENZYME SUBUNIT RECC"/>
    <property type="match status" value="1"/>
</dbReference>
<dbReference type="Gene3D" id="1.10.10.990">
    <property type="match status" value="1"/>
</dbReference>
<organism evidence="12 13">
    <name type="scientific">Ornithinimicrobium tianjinense</name>
    <dbReference type="NCBI Taxonomy" id="1195761"/>
    <lineage>
        <taxon>Bacteria</taxon>
        <taxon>Bacillati</taxon>
        <taxon>Actinomycetota</taxon>
        <taxon>Actinomycetes</taxon>
        <taxon>Micrococcales</taxon>
        <taxon>Ornithinimicrobiaceae</taxon>
        <taxon>Ornithinimicrobium</taxon>
    </lineage>
</organism>
<dbReference type="GO" id="GO:0009338">
    <property type="term" value="C:exodeoxyribonuclease V complex"/>
    <property type="evidence" value="ECO:0007669"/>
    <property type="project" value="InterPro"/>
</dbReference>
<evidence type="ECO:0000256" key="1">
    <source>
        <dbReference type="ARBA" id="ARBA00022722"/>
    </source>
</evidence>
<gene>
    <name evidence="10 12" type="primary">recC</name>
    <name evidence="12" type="ORF">GCM10011366_27520</name>
</gene>
<dbReference type="SUPFAM" id="SSF52980">
    <property type="entry name" value="Restriction endonuclease-like"/>
    <property type="match status" value="1"/>
</dbReference>
<keyword evidence="6 10" id="KW-0269">Exonuclease</keyword>
<evidence type="ECO:0000313" key="12">
    <source>
        <dbReference type="EMBL" id="GGF58229.1"/>
    </source>
</evidence>
<dbReference type="Pfam" id="PF04257">
    <property type="entry name" value="Exonuc_V_gamma"/>
    <property type="match status" value="1"/>
</dbReference>
<evidence type="ECO:0000256" key="6">
    <source>
        <dbReference type="ARBA" id="ARBA00022839"/>
    </source>
</evidence>
<sequence>MHRAQSTDVLARGLAELLATPLEDPFAEEVVAVPAKGVERWLAQRLSHRLGAGAGHDGVCAGVRFLNPHSLVALLLGVDRDDPWHPDQLTWPVLRAVDASLGEPWAATLATHLGHGAPGTEGELRRGRRYAVAARLARLFAEYAAQRPAMLADWRAGGSGDGLGGAVDPDLAWQPELWRRVLAELDGAEPPDVRHARVVAALRERSAAGRLVGEDLVLPGRLSLFGHTRIARSEVEVIDALGEHLEVHLWLPQASPGAWEALAGAAAVGPVPRSEDSSAALVHHPLLASLGRDARELQRTLALAHAEDDLVPGGRPAAATTPTLLGLLQSDLVNDHVPSSDERANRLVGADDRSVQVHACHGQARQIEVLRDVVAQLLEHDPTLEPRDILVMCPDIDAYSPLVHAGFGLGEVLRQHDGAAGHPAHGLRVRLADRAPLHTNPLLGLAARLVELAGGRLTASEVLDLARRAPVRQRFGLDDDALERLGDWVRAVAVRWGLDEEHRAGYQLPHLTQNTWRAGLDRILVGAAVDGQDTDHLGTTLALDDLDSGDLDLAGRAAELVDRLGATLRRLRSATEVDEWVEALGEGIGGLADVPYRDAWQVTQLESELERVRLAARRRGGDGTALTLSDVRALLAEHEAGRATRSNFRTGTLTVCTMVPMRSVPHRVVCLVGLDDGVFPRSTSPDGDDVLARRPVTGERDLRSEDRQLLLDALMSAGETLVVTYTGFDEHSGQERPPAVPLGELVDALRATASGDGVDRLLTHHPLQAFDARNLGAAPEGALPLLPGDEPFSHDPTALAGGLEALDEREDVPVVAGQLLPPLTPGDVDLADLLHFFDNPARAFLRTRLGLLLPTVPEVRGEGIPIELDGLQSWGVGDRVLTAVLAGRDPVATFDAERWRGELPPGELGRRTLDQVARDCQALCRAAWEVAGHGGLGTALRTDVVDVDVALPSGRRLTGTVAGVVGDRALTVTYSTVKAKPRLRSWITSLALAATLGPEATSHVVGRYRWGRSKGYVHLSHGPHDPQRALELLDQLVDLRDRGLCEPLPLPLQTSLRWAQSYLGGPGDVSAATMDANREWQTSDTFENAFPKEQDDPSTRYVHGRSAPLAEVVGAPRDDERWKAGVESRLGQLALRVWEPVLRSGAERMTRV</sequence>
<evidence type="ECO:0000256" key="4">
    <source>
        <dbReference type="ARBA" id="ARBA00022801"/>
    </source>
</evidence>
<evidence type="ECO:0000256" key="2">
    <source>
        <dbReference type="ARBA" id="ARBA00022741"/>
    </source>
</evidence>
<dbReference type="GO" id="GO:0000724">
    <property type="term" value="P:double-strand break repair via homologous recombination"/>
    <property type="evidence" value="ECO:0007669"/>
    <property type="project" value="UniProtKB-UniRule"/>
</dbReference>
<evidence type="ECO:0000313" key="13">
    <source>
        <dbReference type="Proteomes" id="UP000605670"/>
    </source>
</evidence>
<dbReference type="InterPro" id="IPR013986">
    <property type="entry name" value="DExx_box_DNA_helicase_dom_sf"/>
</dbReference>
<reference evidence="12" key="1">
    <citation type="journal article" date="2014" name="Int. J. Syst. Evol. Microbiol.">
        <title>Complete genome sequence of Corynebacterium casei LMG S-19264T (=DSM 44701T), isolated from a smear-ripened cheese.</title>
        <authorList>
            <consortium name="US DOE Joint Genome Institute (JGI-PGF)"/>
            <person name="Walter F."/>
            <person name="Albersmeier A."/>
            <person name="Kalinowski J."/>
            <person name="Ruckert C."/>
        </authorList>
    </citation>
    <scope>NUCLEOTIDE SEQUENCE</scope>
    <source>
        <strain evidence="12">CGMCC 1.12160</strain>
    </source>
</reference>
<evidence type="ECO:0000256" key="5">
    <source>
        <dbReference type="ARBA" id="ARBA00022806"/>
    </source>
</evidence>
<dbReference type="Gene3D" id="1.10.10.160">
    <property type="match status" value="1"/>
</dbReference>
<evidence type="ECO:0000256" key="8">
    <source>
        <dbReference type="ARBA" id="ARBA00023125"/>
    </source>
</evidence>
<reference evidence="12" key="2">
    <citation type="submission" date="2020-09" db="EMBL/GenBank/DDBJ databases">
        <authorList>
            <person name="Sun Q."/>
            <person name="Zhou Y."/>
        </authorList>
    </citation>
    <scope>NUCLEOTIDE SEQUENCE</scope>
    <source>
        <strain evidence="12">CGMCC 1.12160</strain>
    </source>
</reference>
<dbReference type="GO" id="GO:0003677">
    <property type="term" value="F:DNA binding"/>
    <property type="evidence" value="ECO:0007669"/>
    <property type="project" value="UniProtKB-UniRule"/>
</dbReference>
<dbReference type="AlphaFoldDB" id="A0A917BVD6"/>
<dbReference type="Gene3D" id="3.40.50.300">
    <property type="entry name" value="P-loop containing nucleotide triphosphate hydrolases"/>
    <property type="match status" value="1"/>
</dbReference>
<evidence type="ECO:0000256" key="7">
    <source>
        <dbReference type="ARBA" id="ARBA00022840"/>
    </source>
</evidence>
<keyword evidence="13" id="KW-1185">Reference proteome</keyword>
<evidence type="ECO:0000256" key="9">
    <source>
        <dbReference type="ARBA" id="ARBA00023204"/>
    </source>
</evidence>
<dbReference type="EMBL" id="BMEM01000005">
    <property type="protein sequence ID" value="GGF58229.1"/>
    <property type="molecule type" value="Genomic_DNA"/>
</dbReference>
<evidence type="ECO:0000259" key="11">
    <source>
        <dbReference type="Pfam" id="PF17946"/>
    </source>
</evidence>
<dbReference type="NCBIfam" id="TIGR01450">
    <property type="entry name" value="recC"/>
    <property type="match status" value="1"/>
</dbReference>
<dbReference type="InterPro" id="IPR041500">
    <property type="entry name" value="RecC_C"/>
</dbReference>
<dbReference type="PIRSF" id="PIRSF000980">
    <property type="entry name" value="RecC"/>
    <property type="match status" value="1"/>
</dbReference>
<comment type="miscellaneous">
    <text evidence="10">In the RecBCD complex, RecB has a slow 3'-5' helicase, an exonuclease activity and loads RecA onto ssDNA, RecD has a fast 5'-3' helicase activity, while RecC stimulates the ATPase and processivity of the RecB helicase and contributes to recognition of the Chi site.</text>
</comment>
<dbReference type="GO" id="GO:0008854">
    <property type="term" value="F:exodeoxyribonuclease V activity"/>
    <property type="evidence" value="ECO:0007669"/>
    <property type="project" value="InterPro"/>
</dbReference>
<keyword evidence="7 10" id="KW-0067">ATP-binding</keyword>
<comment type="subunit">
    <text evidence="10">Heterotrimer of RecB, RecC and RecD. All subunits contribute to DNA-binding.</text>
</comment>
<dbReference type="Gene3D" id="1.10.486.10">
    <property type="entry name" value="PCRA, domain 4"/>
    <property type="match status" value="1"/>
</dbReference>
<dbReference type="InterPro" id="IPR011335">
    <property type="entry name" value="Restrct_endonuc-II-like"/>
</dbReference>
<evidence type="ECO:0000256" key="10">
    <source>
        <dbReference type="HAMAP-Rule" id="MF_01486"/>
    </source>
</evidence>
<keyword evidence="9 10" id="KW-0234">DNA repair</keyword>
<dbReference type="GO" id="GO:0005524">
    <property type="term" value="F:ATP binding"/>
    <property type="evidence" value="ECO:0007669"/>
    <property type="project" value="UniProtKB-UniRule"/>
</dbReference>